<keyword evidence="6" id="KW-0158">Chromosome</keyword>
<evidence type="ECO:0000256" key="8">
    <source>
        <dbReference type="ARBA" id="ARBA00022701"/>
    </source>
</evidence>
<evidence type="ECO:0000256" key="5">
    <source>
        <dbReference type="ARBA" id="ARBA00020497"/>
    </source>
</evidence>
<dbReference type="OrthoDB" id="5586015at2759"/>
<dbReference type="InterPro" id="IPR013962">
    <property type="entry name" value="DASH_Dam1"/>
</dbReference>
<evidence type="ECO:0000256" key="1">
    <source>
        <dbReference type="ARBA" id="ARBA00004123"/>
    </source>
</evidence>
<protein>
    <recommendedName>
        <fullName evidence="5">DASH complex subunit DAM1</fullName>
    </recommendedName>
    <alternativeName>
        <fullName evidence="14">Outer kinetochore protein DAM1</fullName>
    </alternativeName>
</protein>
<feature type="compositionally biased region" description="Gly residues" evidence="15">
    <location>
        <begin position="195"/>
        <end position="215"/>
    </location>
</feature>
<dbReference type="PANTHER" id="PTHR28113:SF1">
    <property type="entry name" value="DASH COMPLEX SUBUNIT DAM1"/>
    <property type="match status" value="1"/>
</dbReference>
<dbReference type="GO" id="GO:0044732">
    <property type="term" value="C:mitotic spindle pole body"/>
    <property type="evidence" value="ECO:0007669"/>
    <property type="project" value="TreeGrafter"/>
</dbReference>
<sequence>MATPTESHQTPVNRRSHPPSRPTTPLRPSSRASLRDSSAKRYSSRDASENLQNPLADLEPAFAELADGMADLEANFMHLQLMHESLARFTEDFGSLLYGMNVNAFCVDFPETPVPESFKRAHDLETTSQVPRSAETQRFHNPEENPEATFLTTDTSFVENPPISSRSASRFETPAPPRRTNMGAPPQKGSTSAAGGRGGATAGAGRGGGARGRGASGIARGKGRGR</sequence>
<dbReference type="GO" id="GO:1990537">
    <property type="term" value="C:mitotic spindle polar microtubule"/>
    <property type="evidence" value="ECO:0007669"/>
    <property type="project" value="TreeGrafter"/>
</dbReference>
<evidence type="ECO:0000313" key="16">
    <source>
        <dbReference type="EMBL" id="KAF2234215.1"/>
    </source>
</evidence>
<feature type="region of interest" description="Disordered" evidence="15">
    <location>
        <begin position="1"/>
        <end position="53"/>
    </location>
</feature>
<evidence type="ECO:0000256" key="7">
    <source>
        <dbReference type="ARBA" id="ARBA00022490"/>
    </source>
</evidence>
<dbReference type="PANTHER" id="PTHR28113">
    <property type="entry name" value="DASH COMPLEX SUBUNIT DAM1"/>
    <property type="match status" value="1"/>
</dbReference>
<feature type="compositionally biased region" description="Basic and acidic residues" evidence="15">
    <location>
        <begin position="33"/>
        <end position="48"/>
    </location>
</feature>
<evidence type="ECO:0000256" key="13">
    <source>
        <dbReference type="ARBA" id="ARBA00023328"/>
    </source>
</evidence>
<evidence type="ECO:0000256" key="12">
    <source>
        <dbReference type="ARBA" id="ARBA00023242"/>
    </source>
</evidence>
<gene>
    <name evidence="16" type="ORF">EV356DRAFT_533026</name>
</gene>
<keyword evidence="12" id="KW-0539">Nucleus</keyword>
<dbReference type="GO" id="GO:1990758">
    <property type="term" value="P:mitotic sister chromatid biorientation"/>
    <property type="evidence" value="ECO:0007669"/>
    <property type="project" value="TreeGrafter"/>
</dbReference>
<organism evidence="16 17">
    <name type="scientific">Viridothelium virens</name>
    <name type="common">Speckled blister lichen</name>
    <name type="synonym">Trypethelium virens</name>
    <dbReference type="NCBI Taxonomy" id="1048519"/>
    <lineage>
        <taxon>Eukaryota</taxon>
        <taxon>Fungi</taxon>
        <taxon>Dikarya</taxon>
        <taxon>Ascomycota</taxon>
        <taxon>Pezizomycotina</taxon>
        <taxon>Dothideomycetes</taxon>
        <taxon>Dothideomycetes incertae sedis</taxon>
        <taxon>Trypetheliales</taxon>
        <taxon>Trypetheliaceae</taxon>
        <taxon>Viridothelium</taxon>
    </lineage>
</organism>
<comment type="similarity">
    <text evidence="4">Belongs to the DASH complex DAM1 family.</text>
</comment>
<proteinExistence type="inferred from homology"/>
<evidence type="ECO:0000256" key="3">
    <source>
        <dbReference type="ARBA" id="ARBA00004629"/>
    </source>
</evidence>
<evidence type="ECO:0000256" key="2">
    <source>
        <dbReference type="ARBA" id="ARBA00004186"/>
    </source>
</evidence>
<evidence type="ECO:0000256" key="14">
    <source>
        <dbReference type="ARBA" id="ARBA00030453"/>
    </source>
</evidence>
<evidence type="ECO:0000256" key="9">
    <source>
        <dbReference type="ARBA" id="ARBA00022829"/>
    </source>
</evidence>
<feature type="compositionally biased region" description="Polar residues" evidence="15">
    <location>
        <begin position="150"/>
        <end position="170"/>
    </location>
</feature>
<keyword evidence="13" id="KW-0137">Centromere</keyword>
<evidence type="ECO:0000313" key="17">
    <source>
        <dbReference type="Proteomes" id="UP000800092"/>
    </source>
</evidence>
<evidence type="ECO:0000256" key="10">
    <source>
        <dbReference type="ARBA" id="ARBA00022838"/>
    </source>
</evidence>
<dbReference type="AlphaFoldDB" id="A0A6A6H849"/>
<keyword evidence="7" id="KW-0963">Cytoplasm</keyword>
<dbReference type="EMBL" id="ML991800">
    <property type="protein sequence ID" value="KAF2234215.1"/>
    <property type="molecule type" value="Genomic_DNA"/>
</dbReference>
<feature type="compositionally biased region" description="Polar residues" evidence="15">
    <location>
        <begin position="1"/>
        <end position="13"/>
    </location>
</feature>
<feature type="region of interest" description="Disordered" evidence="15">
    <location>
        <begin position="124"/>
        <end position="226"/>
    </location>
</feature>
<comment type="subcellular location">
    <subcellularLocation>
        <location evidence="3">Chromosome</location>
        <location evidence="3">Centromere</location>
        <location evidence="3">Kinetochore</location>
    </subcellularLocation>
    <subcellularLocation>
        <location evidence="2">Cytoplasm</location>
        <location evidence="2">Cytoskeleton</location>
        <location evidence="2">Spindle</location>
    </subcellularLocation>
    <subcellularLocation>
        <location evidence="1">Nucleus</location>
    </subcellularLocation>
</comment>
<keyword evidence="10" id="KW-0995">Kinetochore</keyword>
<accession>A0A6A6H849</accession>
<keyword evidence="17" id="KW-1185">Reference proteome</keyword>
<reference evidence="16" key="1">
    <citation type="journal article" date="2020" name="Stud. Mycol.">
        <title>101 Dothideomycetes genomes: a test case for predicting lifestyles and emergence of pathogens.</title>
        <authorList>
            <person name="Haridas S."/>
            <person name="Albert R."/>
            <person name="Binder M."/>
            <person name="Bloem J."/>
            <person name="Labutti K."/>
            <person name="Salamov A."/>
            <person name="Andreopoulos B."/>
            <person name="Baker S."/>
            <person name="Barry K."/>
            <person name="Bills G."/>
            <person name="Bluhm B."/>
            <person name="Cannon C."/>
            <person name="Castanera R."/>
            <person name="Culley D."/>
            <person name="Daum C."/>
            <person name="Ezra D."/>
            <person name="Gonzalez J."/>
            <person name="Henrissat B."/>
            <person name="Kuo A."/>
            <person name="Liang C."/>
            <person name="Lipzen A."/>
            <person name="Lutzoni F."/>
            <person name="Magnuson J."/>
            <person name="Mondo S."/>
            <person name="Nolan M."/>
            <person name="Ohm R."/>
            <person name="Pangilinan J."/>
            <person name="Park H.-J."/>
            <person name="Ramirez L."/>
            <person name="Alfaro M."/>
            <person name="Sun H."/>
            <person name="Tritt A."/>
            <person name="Yoshinaga Y."/>
            <person name="Zwiers L.-H."/>
            <person name="Turgeon B."/>
            <person name="Goodwin S."/>
            <person name="Spatafora J."/>
            <person name="Crous P."/>
            <person name="Grigoriev I."/>
        </authorList>
    </citation>
    <scope>NUCLEOTIDE SEQUENCE</scope>
    <source>
        <strain evidence="16">Tuck. ex Michener</strain>
    </source>
</reference>
<dbReference type="Pfam" id="PF08653">
    <property type="entry name" value="DASH_Dam1"/>
    <property type="match status" value="1"/>
</dbReference>
<name>A0A6A6H849_VIRVR</name>
<evidence type="ECO:0000256" key="11">
    <source>
        <dbReference type="ARBA" id="ARBA00023212"/>
    </source>
</evidence>
<keyword evidence="9" id="KW-0159">Chromosome partition</keyword>
<evidence type="ECO:0000256" key="6">
    <source>
        <dbReference type="ARBA" id="ARBA00022454"/>
    </source>
</evidence>
<keyword evidence="8" id="KW-0493">Microtubule</keyword>
<evidence type="ECO:0000256" key="4">
    <source>
        <dbReference type="ARBA" id="ARBA00010073"/>
    </source>
</evidence>
<dbReference type="Proteomes" id="UP000800092">
    <property type="component" value="Unassembled WGS sequence"/>
</dbReference>
<dbReference type="GO" id="GO:0042729">
    <property type="term" value="C:DASH complex"/>
    <property type="evidence" value="ECO:0007669"/>
    <property type="project" value="InterPro"/>
</dbReference>
<feature type="compositionally biased region" description="Low complexity" evidence="15">
    <location>
        <begin position="23"/>
        <end position="32"/>
    </location>
</feature>
<keyword evidence="11" id="KW-0206">Cytoskeleton</keyword>
<evidence type="ECO:0000256" key="15">
    <source>
        <dbReference type="SAM" id="MobiDB-lite"/>
    </source>
</evidence>